<dbReference type="EMBL" id="UINC01038049">
    <property type="protein sequence ID" value="SVB34474.1"/>
    <property type="molecule type" value="Genomic_DNA"/>
</dbReference>
<sequence length="69" mass="7430">MKKLLGIMVLGLLLSGNVYADDESTLPPCQGEDHTQFVNCYGSYVGLTRDDWGEGLTADYIGEFGNSPG</sequence>
<gene>
    <name evidence="1" type="ORF">METZ01_LOCUS187328</name>
</gene>
<dbReference type="AlphaFoldDB" id="A0A382D8V9"/>
<reference evidence="1" key="1">
    <citation type="submission" date="2018-05" db="EMBL/GenBank/DDBJ databases">
        <authorList>
            <person name="Lanie J.A."/>
            <person name="Ng W.-L."/>
            <person name="Kazmierczak K.M."/>
            <person name="Andrzejewski T.M."/>
            <person name="Davidsen T.M."/>
            <person name="Wayne K.J."/>
            <person name="Tettelin H."/>
            <person name="Glass J.I."/>
            <person name="Rusch D."/>
            <person name="Podicherti R."/>
            <person name="Tsui H.-C.T."/>
            <person name="Winkler M.E."/>
        </authorList>
    </citation>
    <scope>NUCLEOTIDE SEQUENCE</scope>
</reference>
<name>A0A382D8V9_9ZZZZ</name>
<proteinExistence type="predicted"/>
<protein>
    <submittedName>
        <fullName evidence="1">Uncharacterized protein</fullName>
    </submittedName>
</protein>
<accession>A0A382D8V9</accession>
<evidence type="ECO:0000313" key="1">
    <source>
        <dbReference type="EMBL" id="SVB34474.1"/>
    </source>
</evidence>
<organism evidence="1">
    <name type="scientific">marine metagenome</name>
    <dbReference type="NCBI Taxonomy" id="408172"/>
    <lineage>
        <taxon>unclassified sequences</taxon>
        <taxon>metagenomes</taxon>
        <taxon>ecological metagenomes</taxon>
    </lineage>
</organism>
<feature type="non-terminal residue" evidence="1">
    <location>
        <position position="69"/>
    </location>
</feature>